<evidence type="ECO:0008006" key="3">
    <source>
        <dbReference type="Google" id="ProtNLM"/>
    </source>
</evidence>
<protein>
    <recommendedName>
        <fullName evidence="3">Chromosome partitioning ATPase, Mrp family, contains Fe-S cluster</fullName>
    </recommendedName>
</protein>
<dbReference type="InterPro" id="IPR050445">
    <property type="entry name" value="Bact_polysacc_biosynth/exp"/>
</dbReference>
<dbReference type="Proteomes" id="UP001596364">
    <property type="component" value="Unassembled WGS sequence"/>
</dbReference>
<accession>A0ABW1XGX2</accession>
<dbReference type="Gene3D" id="3.40.50.300">
    <property type="entry name" value="P-loop containing nucleotide triphosphate hydrolases"/>
    <property type="match status" value="1"/>
</dbReference>
<evidence type="ECO:0000313" key="1">
    <source>
        <dbReference type="EMBL" id="MFC6439284.1"/>
    </source>
</evidence>
<sequence length="240" mass="26892">MSLPMVRSLPLHFAEIETIHNQCTSHHPVTLVVGPDGGEGVSCMALTLARRAALSTHSTLLLELNTASPTLDSWLNLSRAPWLPSAGLENLPIQATSQPNLDCLCAPHLGEGSWQFRDKTQLHLLLTALREKYQRIIIDASPLNRRNQQNIPPALLASVADQTLLVLLAGKSHEHRVADARRILESHHANIGGCIINDQYNPGLRSEMNRELTRIARWFPRLSRWLEQRINRSQVINFQV</sequence>
<dbReference type="EMBL" id="JBHSUS010000001">
    <property type="protein sequence ID" value="MFC6439284.1"/>
    <property type="molecule type" value="Genomic_DNA"/>
</dbReference>
<keyword evidence="2" id="KW-1185">Reference proteome</keyword>
<comment type="caution">
    <text evidence="1">The sequence shown here is derived from an EMBL/GenBank/DDBJ whole genome shotgun (WGS) entry which is preliminary data.</text>
</comment>
<proteinExistence type="predicted"/>
<dbReference type="RefSeq" id="WP_131257438.1">
    <property type="nucleotide sequence ID" value="NZ_JBHSUS010000001.1"/>
</dbReference>
<name>A0ABW1XGX2_9ALTE</name>
<reference evidence="2" key="1">
    <citation type="journal article" date="2019" name="Int. J. Syst. Evol. Microbiol.">
        <title>The Global Catalogue of Microorganisms (GCM) 10K type strain sequencing project: providing services to taxonomists for standard genome sequencing and annotation.</title>
        <authorList>
            <consortium name="The Broad Institute Genomics Platform"/>
            <consortium name="The Broad Institute Genome Sequencing Center for Infectious Disease"/>
            <person name="Wu L."/>
            <person name="Ma J."/>
        </authorList>
    </citation>
    <scope>NUCLEOTIDE SEQUENCE [LARGE SCALE GENOMIC DNA]</scope>
    <source>
        <strain evidence="2">CGMCC 1.16031</strain>
    </source>
</reference>
<dbReference type="PANTHER" id="PTHR32309">
    <property type="entry name" value="TYROSINE-PROTEIN KINASE"/>
    <property type="match status" value="1"/>
</dbReference>
<evidence type="ECO:0000313" key="2">
    <source>
        <dbReference type="Proteomes" id="UP001596364"/>
    </source>
</evidence>
<organism evidence="1 2">
    <name type="scientific">Pseudobowmanella zhangzhouensis</name>
    <dbReference type="NCBI Taxonomy" id="1537679"/>
    <lineage>
        <taxon>Bacteria</taxon>
        <taxon>Pseudomonadati</taxon>
        <taxon>Pseudomonadota</taxon>
        <taxon>Gammaproteobacteria</taxon>
        <taxon>Alteromonadales</taxon>
        <taxon>Alteromonadaceae</taxon>
    </lineage>
</organism>
<dbReference type="PANTHER" id="PTHR32309:SF13">
    <property type="entry name" value="FERRIC ENTEROBACTIN TRANSPORT PROTEIN FEPE"/>
    <property type="match status" value="1"/>
</dbReference>
<dbReference type="SUPFAM" id="SSF52540">
    <property type="entry name" value="P-loop containing nucleoside triphosphate hydrolases"/>
    <property type="match status" value="1"/>
</dbReference>
<gene>
    <name evidence="1" type="ORF">ACFP85_03870</name>
</gene>
<dbReference type="InterPro" id="IPR027417">
    <property type="entry name" value="P-loop_NTPase"/>
</dbReference>